<keyword evidence="4" id="KW-1185">Reference proteome</keyword>
<feature type="domain" description="DUF397" evidence="2">
    <location>
        <begin position="9"/>
        <end position="61"/>
    </location>
</feature>
<dbReference type="Pfam" id="PF04149">
    <property type="entry name" value="DUF397"/>
    <property type="match status" value="1"/>
</dbReference>
<accession>A0A2P8I466</accession>
<protein>
    <submittedName>
        <fullName evidence="3">Uncharacterized protein DUF397</fullName>
    </submittedName>
</protein>
<proteinExistence type="predicted"/>
<comment type="caution">
    <text evidence="3">The sequence shown here is derived from an EMBL/GenBank/DDBJ whole genome shotgun (WGS) entry which is preliminary data.</text>
</comment>
<dbReference type="Proteomes" id="UP000241118">
    <property type="component" value="Unassembled WGS sequence"/>
</dbReference>
<name>A0A2P8I466_SACCR</name>
<evidence type="ECO:0000313" key="4">
    <source>
        <dbReference type="Proteomes" id="UP000241118"/>
    </source>
</evidence>
<sequence length="67" mass="7084">MMPDLRQGAWRKSSRSNGQNGACVEVALTAEQTLIRDSKNPAGARLAFGAGSAASFISQIKAGRYDV</sequence>
<organism evidence="3 4">
    <name type="scientific">Saccharothrix carnea</name>
    <dbReference type="NCBI Taxonomy" id="1280637"/>
    <lineage>
        <taxon>Bacteria</taxon>
        <taxon>Bacillati</taxon>
        <taxon>Actinomycetota</taxon>
        <taxon>Actinomycetes</taxon>
        <taxon>Pseudonocardiales</taxon>
        <taxon>Pseudonocardiaceae</taxon>
        <taxon>Saccharothrix</taxon>
    </lineage>
</organism>
<dbReference type="AlphaFoldDB" id="A0A2P8I466"/>
<gene>
    <name evidence="3" type="ORF">B0I31_10924</name>
</gene>
<evidence type="ECO:0000256" key="1">
    <source>
        <dbReference type="SAM" id="MobiDB-lite"/>
    </source>
</evidence>
<evidence type="ECO:0000313" key="3">
    <source>
        <dbReference type="EMBL" id="PSL53234.1"/>
    </source>
</evidence>
<dbReference type="EMBL" id="PYAX01000009">
    <property type="protein sequence ID" value="PSL53234.1"/>
    <property type="molecule type" value="Genomic_DNA"/>
</dbReference>
<evidence type="ECO:0000259" key="2">
    <source>
        <dbReference type="Pfam" id="PF04149"/>
    </source>
</evidence>
<reference evidence="3 4" key="1">
    <citation type="submission" date="2018-03" db="EMBL/GenBank/DDBJ databases">
        <title>Genomic Encyclopedia of Type Strains, Phase III (KMG-III): the genomes of soil and plant-associated and newly described type strains.</title>
        <authorList>
            <person name="Whitman W."/>
        </authorList>
    </citation>
    <scope>NUCLEOTIDE SEQUENCE [LARGE SCALE GENOMIC DNA]</scope>
    <source>
        <strain evidence="3 4">CGMCC 4.7097</strain>
    </source>
</reference>
<feature type="region of interest" description="Disordered" evidence="1">
    <location>
        <begin position="1"/>
        <end position="21"/>
    </location>
</feature>
<dbReference type="InterPro" id="IPR007278">
    <property type="entry name" value="DUF397"/>
</dbReference>